<organism evidence="1 2">
    <name type="scientific">Rosenbergiella nectarea</name>
    <dbReference type="NCBI Taxonomy" id="988801"/>
    <lineage>
        <taxon>Bacteria</taxon>
        <taxon>Pseudomonadati</taxon>
        <taxon>Pseudomonadota</taxon>
        <taxon>Gammaproteobacteria</taxon>
        <taxon>Enterobacterales</taxon>
        <taxon>Erwiniaceae</taxon>
        <taxon>Rosenbergiella</taxon>
    </lineage>
</organism>
<dbReference type="Proteomes" id="UP000242515">
    <property type="component" value="Unassembled WGS sequence"/>
</dbReference>
<evidence type="ECO:0000313" key="1">
    <source>
        <dbReference type="EMBL" id="SEQ27441.1"/>
    </source>
</evidence>
<dbReference type="STRING" id="988801.SAMN05216522_10210"/>
<accession>A0A1H9EP10</accession>
<reference evidence="2" key="1">
    <citation type="submission" date="2016-10" db="EMBL/GenBank/DDBJ databases">
        <authorList>
            <person name="Varghese N."/>
            <person name="Submissions S."/>
        </authorList>
    </citation>
    <scope>NUCLEOTIDE SEQUENCE [LARGE SCALE GENOMIC DNA]</scope>
    <source>
        <strain evidence="2">8N4</strain>
    </source>
</reference>
<protein>
    <recommendedName>
        <fullName evidence="3">HK97 gp10 family phage protein</fullName>
    </recommendedName>
</protein>
<proteinExistence type="predicted"/>
<sequence>MAQGWDFDPSSFAGKVEEDVGKHLRIISMALLTEIVTRSPVDTGQFRANNQVSIGSPDYSELATVDASGAATIQQGSAVIAKGKSFSVIYIQNNLPYAEPLENGHSKQAPTGVYANSFHGVSQAYK</sequence>
<dbReference type="AlphaFoldDB" id="A0A1H9EP10"/>
<evidence type="ECO:0008006" key="3">
    <source>
        <dbReference type="Google" id="ProtNLM"/>
    </source>
</evidence>
<evidence type="ECO:0000313" key="2">
    <source>
        <dbReference type="Proteomes" id="UP000242515"/>
    </source>
</evidence>
<dbReference type="EMBL" id="FOGC01000002">
    <property type="protein sequence ID" value="SEQ27441.1"/>
    <property type="molecule type" value="Genomic_DNA"/>
</dbReference>
<name>A0A1H9EP10_9GAMM</name>
<gene>
    <name evidence="1" type="ORF">SAMN05216522_10210</name>
</gene>
<keyword evidence="2" id="KW-1185">Reference proteome</keyword>
<dbReference type="RefSeq" id="WP_092672499.1">
    <property type="nucleotide sequence ID" value="NZ_FOGC01000002.1"/>
</dbReference>
<dbReference type="OrthoDB" id="6650149at2"/>